<protein>
    <recommendedName>
        <fullName evidence="5">7TM GPCR serpentine receptor class x (Srx) domain-containing protein</fullName>
    </recommendedName>
</protein>
<dbReference type="InterPro" id="IPR019428">
    <property type="entry name" value="7TM_GPCR_serpentine_rcpt_Str"/>
</dbReference>
<dbReference type="Proteomes" id="UP000218231">
    <property type="component" value="Unassembled WGS sequence"/>
</dbReference>
<evidence type="ECO:0000313" key="4">
    <source>
        <dbReference type="Proteomes" id="UP000218231"/>
    </source>
</evidence>
<evidence type="ECO:0000313" key="3">
    <source>
        <dbReference type="EMBL" id="PAV65333.1"/>
    </source>
</evidence>
<dbReference type="OrthoDB" id="5841089at2759"/>
<keyword evidence="1" id="KW-0472">Membrane</keyword>
<dbReference type="PANTHER" id="PTHR22943:SF248">
    <property type="entry name" value="SEVEN TM RECEPTOR"/>
    <property type="match status" value="1"/>
</dbReference>
<feature type="transmembrane region" description="Helical" evidence="1">
    <location>
        <begin position="39"/>
        <end position="60"/>
    </location>
</feature>
<evidence type="ECO:0008006" key="5">
    <source>
        <dbReference type="Google" id="ProtNLM"/>
    </source>
</evidence>
<comment type="caution">
    <text evidence="3">The sequence shown here is derived from an EMBL/GenBank/DDBJ whole genome shotgun (WGS) entry which is preliminary data.</text>
</comment>
<feature type="chain" id="PRO_5012064646" description="7TM GPCR serpentine receptor class x (Srx) domain-containing protein" evidence="2">
    <location>
        <begin position="18"/>
        <end position="138"/>
    </location>
</feature>
<evidence type="ECO:0000256" key="2">
    <source>
        <dbReference type="SAM" id="SignalP"/>
    </source>
</evidence>
<dbReference type="AlphaFoldDB" id="A0A2A2JUI4"/>
<dbReference type="EMBL" id="LIAE01010213">
    <property type="protein sequence ID" value="PAV65333.1"/>
    <property type="molecule type" value="Genomic_DNA"/>
</dbReference>
<keyword evidence="4" id="KW-1185">Reference proteome</keyword>
<proteinExistence type="predicted"/>
<keyword evidence="1" id="KW-0812">Transmembrane</keyword>
<organism evidence="3 4">
    <name type="scientific">Diploscapter pachys</name>
    <dbReference type="NCBI Taxonomy" id="2018661"/>
    <lineage>
        <taxon>Eukaryota</taxon>
        <taxon>Metazoa</taxon>
        <taxon>Ecdysozoa</taxon>
        <taxon>Nematoda</taxon>
        <taxon>Chromadorea</taxon>
        <taxon>Rhabditida</taxon>
        <taxon>Rhabditina</taxon>
        <taxon>Rhabditomorpha</taxon>
        <taxon>Rhabditoidea</taxon>
        <taxon>Rhabditidae</taxon>
        <taxon>Diploscapter</taxon>
    </lineage>
</organism>
<dbReference type="Pfam" id="PF10326">
    <property type="entry name" value="7TM_GPCR_Str"/>
    <property type="match status" value="1"/>
</dbReference>
<reference evidence="3 4" key="1">
    <citation type="journal article" date="2017" name="Curr. Biol.">
        <title>Genome architecture and evolution of a unichromosomal asexual nematode.</title>
        <authorList>
            <person name="Fradin H."/>
            <person name="Zegar C."/>
            <person name="Gutwein M."/>
            <person name="Lucas J."/>
            <person name="Kovtun M."/>
            <person name="Corcoran D."/>
            <person name="Baugh L.R."/>
            <person name="Kiontke K."/>
            <person name="Gunsalus K."/>
            <person name="Fitch D.H."/>
            <person name="Piano F."/>
        </authorList>
    </citation>
    <scope>NUCLEOTIDE SEQUENCE [LARGE SCALE GENOMIC DNA]</scope>
    <source>
        <strain evidence="3">PF1309</strain>
    </source>
</reference>
<name>A0A2A2JUI4_9BILA</name>
<evidence type="ECO:0000256" key="1">
    <source>
        <dbReference type="SAM" id="Phobius"/>
    </source>
</evidence>
<dbReference type="PANTHER" id="PTHR22943">
    <property type="entry name" value="7-TRANSMEMBRANE DOMAIN RECEPTOR C.ELEGANS"/>
    <property type="match status" value="1"/>
</dbReference>
<accession>A0A2A2JUI4</accession>
<keyword evidence="2" id="KW-0732">Signal</keyword>
<sequence>MIVLVTILYIFFKMLQAMKDIGISMSFRSKRLQIQYFRALTLQFFVPLGTAFIPVGIYYFCPLFGIELGIYSNIIVISFSFQLLFDGCITLFIITDYRRAVLKTMQNVVHFCIRRQVFRSSKVQANASNFTAKSERTI</sequence>
<gene>
    <name evidence="3" type="ORF">WR25_13049</name>
</gene>
<keyword evidence="1" id="KW-1133">Transmembrane helix</keyword>
<feature type="signal peptide" evidence="2">
    <location>
        <begin position="1"/>
        <end position="17"/>
    </location>
</feature>
<feature type="transmembrane region" description="Helical" evidence="1">
    <location>
        <begin position="72"/>
        <end position="95"/>
    </location>
</feature>